<evidence type="ECO:0000313" key="2">
    <source>
        <dbReference type="Proteomes" id="UP000041595"/>
    </source>
</evidence>
<organism evidence="1 2">
    <name type="scientific">Yersinia aldovae</name>
    <dbReference type="NCBI Taxonomy" id="29483"/>
    <lineage>
        <taxon>Bacteria</taxon>
        <taxon>Pseudomonadati</taxon>
        <taxon>Pseudomonadota</taxon>
        <taxon>Gammaproteobacteria</taxon>
        <taxon>Enterobacterales</taxon>
        <taxon>Yersiniaceae</taxon>
        <taxon>Yersinia</taxon>
    </lineage>
</organism>
<accession>A0A0T9SXV5</accession>
<proteinExistence type="predicted"/>
<name>A0A0T9SXV5_YERAL</name>
<dbReference type="Proteomes" id="UP000041595">
    <property type="component" value="Unassembled WGS sequence"/>
</dbReference>
<evidence type="ECO:0000313" key="1">
    <source>
        <dbReference type="EMBL" id="CNK47114.1"/>
    </source>
</evidence>
<dbReference type="AlphaFoldDB" id="A0A0T9SXV5"/>
<protein>
    <submittedName>
        <fullName evidence="1">Uncharacterized protein</fullName>
    </submittedName>
</protein>
<dbReference type="EMBL" id="CQEJ01000001">
    <property type="protein sequence ID" value="CNK47114.1"/>
    <property type="molecule type" value="Genomic_DNA"/>
</dbReference>
<gene>
    <name evidence="1" type="ORF">ERS137965_00172</name>
</gene>
<sequence length="74" mass="8647">MSIKSLVVRVEVDKAAKAHNCRANSKHRIERGDIRLKVRDGRSWVHYCRLCADKIIYRDIEKLKEIQLMAPSEV</sequence>
<reference evidence="1 2" key="1">
    <citation type="submission" date="2015-03" db="EMBL/GenBank/DDBJ databases">
        <authorList>
            <person name="Murphy D."/>
        </authorList>
    </citation>
    <scope>NUCLEOTIDE SEQUENCE [LARGE SCALE GENOMIC DNA]</scope>
    <source>
        <strain evidence="1 2">IP06005</strain>
    </source>
</reference>